<evidence type="ECO:0000259" key="1">
    <source>
        <dbReference type="Pfam" id="PF01636"/>
    </source>
</evidence>
<dbReference type="InterPro" id="IPR002575">
    <property type="entry name" value="Aminoglycoside_PTrfase"/>
</dbReference>
<dbReference type="AlphaFoldDB" id="A0A918WJE3"/>
<name>A0A918WJE3_9RHOB</name>
<reference evidence="2" key="2">
    <citation type="submission" date="2020-09" db="EMBL/GenBank/DDBJ databases">
        <authorList>
            <person name="Sun Q."/>
            <person name="Kim S."/>
        </authorList>
    </citation>
    <scope>NUCLEOTIDE SEQUENCE</scope>
    <source>
        <strain evidence="2">KCTC 23310</strain>
    </source>
</reference>
<sequence>MDQTLPPADILAELAAQRPDHRPATPWQILPGGRVNRLWQQGDLVLKVYDPNGASPLFANDPKAEAAALRHVAPYGLAPELRAEGAGWVAYAHVPGQNWQQDVTIVARLLGRLHALPTLPDLPEKREVWPHPTALLHYDPVPGNIVIRPDQPPLLIDWQCPALGDPAHDLAIFLSPAMQMLYAGKPLSRDDHDLFLMTYPNRETVARYQTHAPQLHRRIADHCLWRAARSAPGYAEAARAEMALLEQRPDPDTQGQKSRAP</sequence>
<dbReference type="RefSeq" id="WP_189410805.1">
    <property type="nucleotide sequence ID" value="NZ_BMYJ01000003.1"/>
</dbReference>
<organism evidence="2 3">
    <name type="scientific">Neogemmobacter tilapiae</name>
    <dbReference type="NCBI Taxonomy" id="875041"/>
    <lineage>
        <taxon>Bacteria</taxon>
        <taxon>Pseudomonadati</taxon>
        <taxon>Pseudomonadota</taxon>
        <taxon>Alphaproteobacteria</taxon>
        <taxon>Rhodobacterales</taxon>
        <taxon>Paracoccaceae</taxon>
        <taxon>Neogemmobacter</taxon>
    </lineage>
</organism>
<evidence type="ECO:0000313" key="2">
    <source>
        <dbReference type="EMBL" id="GHC51908.1"/>
    </source>
</evidence>
<dbReference type="Pfam" id="PF01636">
    <property type="entry name" value="APH"/>
    <property type="match status" value="1"/>
</dbReference>
<dbReference type="SUPFAM" id="SSF56112">
    <property type="entry name" value="Protein kinase-like (PK-like)"/>
    <property type="match status" value="1"/>
</dbReference>
<gene>
    <name evidence="2" type="ORF">GCM10007315_12930</name>
</gene>
<protein>
    <recommendedName>
        <fullName evidence="1">Aminoglycoside phosphotransferase domain-containing protein</fullName>
    </recommendedName>
</protein>
<comment type="caution">
    <text evidence="2">The sequence shown here is derived from an EMBL/GenBank/DDBJ whole genome shotgun (WGS) entry which is preliminary data.</text>
</comment>
<dbReference type="InterPro" id="IPR011009">
    <property type="entry name" value="Kinase-like_dom_sf"/>
</dbReference>
<reference evidence="2" key="1">
    <citation type="journal article" date="2014" name="Int. J. Syst. Evol. Microbiol.">
        <title>Complete genome sequence of Corynebacterium casei LMG S-19264T (=DSM 44701T), isolated from a smear-ripened cheese.</title>
        <authorList>
            <consortium name="US DOE Joint Genome Institute (JGI-PGF)"/>
            <person name="Walter F."/>
            <person name="Albersmeier A."/>
            <person name="Kalinowski J."/>
            <person name="Ruckert C."/>
        </authorList>
    </citation>
    <scope>NUCLEOTIDE SEQUENCE</scope>
    <source>
        <strain evidence="2">KCTC 23310</strain>
    </source>
</reference>
<evidence type="ECO:0000313" key="3">
    <source>
        <dbReference type="Proteomes" id="UP000638981"/>
    </source>
</evidence>
<accession>A0A918WJE3</accession>
<proteinExistence type="predicted"/>
<dbReference type="Gene3D" id="3.90.1200.10">
    <property type="match status" value="1"/>
</dbReference>
<keyword evidence="3" id="KW-1185">Reference proteome</keyword>
<dbReference type="Proteomes" id="UP000638981">
    <property type="component" value="Unassembled WGS sequence"/>
</dbReference>
<dbReference type="EMBL" id="BMYJ01000003">
    <property type="protein sequence ID" value="GHC51908.1"/>
    <property type="molecule type" value="Genomic_DNA"/>
</dbReference>
<feature type="domain" description="Aminoglycoside phosphotransferase" evidence="1">
    <location>
        <begin position="128"/>
        <end position="175"/>
    </location>
</feature>